<keyword evidence="2 4" id="KW-0067">ATP-binding</keyword>
<organism evidence="7 8">
    <name type="scientific">Thermosipho affectus</name>
    <dbReference type="NCBI Taxonomy" id="660294"/>
    <lineage>
        <taxon>Bacteria</taxon>
        <taxon>Thermotogati</taxon>
        <taxon>Thermotogota</taxon>
        <taxon>Thermotogae</taxon>
        <taxon>Thermotogales</taxon>
        <taxon>Fervidobacteriaceae</taxon>
        <taxon>Thermosipho</taxon>
    </lineage>
</organism>
<dbReference type="InterPro" id="IPR027417">
    <property type="entry name" value="P-loop_NTPase"/>
</dbReference>
<dbReference type="PANTHER" id="PTHR30448:SF0">
    <property type="entry name" value="RNASE ADAPTER PROTEIN RAPZ"/>
    <property type="match status" value="1"/>
</dbReference>
<keyword evidence="3 4" id="KW-0342">GTP-binding</keyword>
<evidence type="ECO:0000313" key="8">
    <source>
        <dbReference type="Proteomes" id="UP000242616"/>
    </source>
</evidence>
<dbReference type="NCBIfam" id="NF003828">
    <property type="entry name" value="PRK05416.1"/>
    <property type="match status" value="1"/>
</dbReference>
<proteinExistence type="inferred from homology"/>
<reference evidence="7 8" key="1">
    <citation type="submission" date="2015-06" db="EMBL/GenBank/DDBJ databases">
        <title>Genome sequencing of Thermotogales isolates from hydrothermal vents.</title>
        <authorList>
            <person name="Haverkamp T.H."/>
            <person name="Kublanov I.V."/>
            <person name="Nesbo C.L."/>
        </authorList>
    </citation>
    <scope>NUCLEOTIDE SEQUENCE [LARGE SCALE GENOMIC DNA]</scope>
    <source>
        <strain evidence="8">ik275mar</strain>
    </source>
</reference>
<feature type="domain" description="RapZ C-terminal" evidence="6">
    <location>
        <begin position="162"/>
        <end position="279"/>
    </location>
</feature>
<evidence type="ECO:0000313" key="7">
    <source>
        <dbReference type="EMBL" id="ONN26718.1"/>
    </source>
</evidence>
<dbReference type="RefSeq" id="WP_077198604.1">
    <property type="nucleotide sequence ID" value="NZ_LBFC01000022.1"/>
</dbReference>
<name>A0ABX3IFX3_9BACT</name>
<evidence type="ECO:0000259" key="6">
    <source>
        <dbReference type="Pfam" id="PF22740"/>
    </source>
</evidence>
<dbReference type="Pfam" id="PF03668">
    <property type="entry name" value="RapZ-like_N"/>
    <property type="match status" value="1"/>
</dbReference>
<feature type="domain" description="RapZ-like N-terminal" evidence="5">
    <location>
        <begin position="3"/>
        <end position="154"/>
    </location>
</feature>
<comment type="caution">
    <text evidence="7">The sequence shown here is derived from an EMBL/GenBank/DDBJ whole genome shotgun (WGS) entry which is preliminary data.</text>
</comment>
<feature type="binding site" evidence="4">
    <location>
        <begin position="57"/>
        <end position="60"/>
    </location>
    <ligand>
        <name>GTP</name>
        <dbReference type="ChEBI" id="CHEBI:37565"/>
    </ligand>
</feature>
<dbReference type="InterPro" id="IPR053931">
    <property type="entry name" value="RapZ_C"/>
</dbReference>
<dbReference type="EMBL" id="LBFC01000022">
    <property type="protein sequence ID" value="ONN26718.1"/>
    <property type="molecule type" value="Genomic_DNA"/>
</dbReference>
<dbReference type="PANTHER" id="PTHR30448">
    <property type="entry name" value="RNASE ADAPTER PROTEIN RAPZ"/>
    <property type="match status" value="1"/>
</dbReference>
<evidence type="ECO:0000256" key="4">
    <source>
        <dbReference type="HAMAP-Rule" id="MF_00636"/>
    </source>
</evidence>
<dbReference type="Proteomes" id="UP000242616">
    <property type="component" value="Unassembled WGS sequence"/>
</dbReference>
<dbReference type="Gene3D" id="3.40.50.300">
    <property type="entry name" value="P-loop containing nucleotide triphosphate hydrolases"/>
    <property type="match status" value="1"/>
</dbReference>
<dbReference type="Pfam" id="PF22740">
    <property type="entry name" value="PapZ_C"/>
    <property type="match status" value="1"/>
</dbReference>
<feature type="binding site" evidence="4">
    <location>
        <begin position="9"/>
        <end position="16"/>
    </location>
    <ligand>
        <name>ATP</name>
        <dbReference type="ChEBI" id="CHEBI:30616"/>
    </ligand>
</feature>
<sequence length="279" mass="31882">MKNLVILTGLSGAGKSTALGLLEDMGFYCIDNLPVNLIEQIIPIISINVENLALVIDSRSGNLEDMYLVIENLKKKYLKEIKIIFLNAKDSVLINRFAHTRRNHPLLKVSNSLEKAIENERNSFTKILEISDIVIDTSNLNPHQLRERLVEILTSVEKKFLLRILSFGFKYGVPLDVDFVFDVRFFPNPFYVVGLRNKTGKDKEVKEFLYNTQGVSDFIDMLKQVIDFAISRYENEGRMELSVGIGCTGGQHRSVFFAEELAKFYLEACKVLLEHRDVK</sequence>
<evidence type="ECO:0000256" key="3">
    <source>
        <dbReference type="ARBA" id="ARBA00023134"/>
    </source>
</evidence>
<dbReference type="PIRSF" id="PIRSF005052">
    <property type="entry name" value="P-loopkin"/>
    <property type="match status" value="1"/>
</dbReference>
<dbReference type="SUPFAM" id="SSF52540">
    <property type="entry name" value="P-loop containing nucleoside triphosphate hydrolases"/>
    <property type="match status" value="1"/>
</dbReference>
<dbReference type="InterPro" id="IPR005337">
    <property type="entry name" value="RapZ-like"/>
</dbReference>
<protein>
    <submittedName>
        <fullName evidence="7">Nucleotide-binding protein</fullName>
    </submittedName>
</protein>
<gene>
    <name evidence="7" type="ORF">XJ44_07555</name>
</gene>
<evidence type="ECO:0000256" key="2">
    <source>
        <dbReference type="ARBA" id="ARBA00022840"/>
    </source>
</evidence>
<keyword evidence="8" id="KW-1185">Reference proteome</keyword>
<dbReference type="InterPro" id="IPR053930">
    <property type="entry name" value="RapZ-like_N"/>
</dbReference>
<evidence type="ECO:0000256" key="1">
    <source>
        <dbReference type="ARBA" id="ARBA00022741"/>
    </source>
</evidence>
<evidence type="ECO:0000259" key="5">
    <source>
        <dbReference type="Pfam" id="PF03668"/>
    </source>
</evidence>
<keyword evidence="1 4" id="KW-0547">Nucleotide-binding</keyword>
<accession>A0ABX3IFX3</accession>
<dbReference type="HAMAP" id="MF_00636">
    <property type="entry name" value="RapZ_like"/>
    <property type="match status" value="1"/>
</dbReference>